<reference evidence="3" key="1">
    <citation type="submission" date="2016-10" db="EMBL/GenBank/DDBJ databases">
        <authorList>
            <person name="Varghese N."/>
            <person name="Submissions S."/>
        </authorList>
    </citation>
    <scope>NUCLEOTIDE SEQUENCE [LARGE SCALE GENOMIC DNA]</scope>
    <source>
        <strain evidence="3">DSM 24536</strain>
    </source>
</reference>
<sequence>MLKKILLNIFLNVAIIVVVISLAWSFKNKYYLYLFAGIPPLAMLIYLKFRLVKSVRSLTNRGK</sequence>
<keyword evidence="3" id="KW-1185">Reference proteome</keyword>
<dbReference type="Proteomes" id="UP000199226">
    <property type="component" value="Unassembled WGS sequence"/>
</dbReference>
<dbReference type="STRING" id="990371.SAMN05421813_10718"/>
<accession>A0A1G9QYT1</accession>
<dbReference type="RefSeq" id="WP_090702395.1">
    <property type="nucleotide sequence ID" value="NZ_FNHH01000007.1"/>
</dbReference>
<feature type="transmembrane region" description="Helical" evidence="1">
    <location>
        <begin position="5"/>
        <end position="24"/>
    </location>
</feature>
<name>A0A1G9QYT1_9SPHI</name>
<proteinExistence type="predicted"/>
<organism evidence="2 3">
    <name type="scientific">Daejeonella rubra</name>
    <dbReference type="NCBI Taxonomy" id="990371"/>
    <lineage>
        <taxon>Bacteria</taxon>
        <taxon>Pseudomonadati</taxon>
        <taxon>Bacteroidota</taxon>
        <taxon>Sphingobacteriia</taxon>
        <taxon>Sphingobacteriales</taxon>
        <taxon>Sphingobacteriaceae</taxon>
        <taxon>Daejeonella</taxon>
    </lineage>
</organism>
<dbReference type="Pfam" id="PF19885">
    <property type="entry name" value="DUF6358"/>
    <property type="match status" value="1"/>
</dbReference>
<dbReference type="AlphaFoldDB" id="A0A1G9QYT1"/>
<keyword evidence="1" id="KW-0472">Membrane</keyword>
<protein>
    <submittedName>
        <fullName evidence="2">Uncharacterized protein</fullName>
    </submittedName>
</protein>
<keyword evidence="1" id="KW-1133">Transmembrane helix</keyword>
<evidence type="ECO:0000256" key="1">
    <source>
        <dbReference type="SAM" id="Phobius"/>
    </source>
</evidence>
<dbReference type="OrthoDB" id="773226at2"/>
<evidence type="ECO:0000313" key="3">
    <source>
        <dbReference type="Proteomes" id="UP000199226"/>
    </source>
</evidence>
<dbReference type="InterPro" id="IPR045938">
    <property type="entry name" value="DUF6358"/>
</dbReference>
<feature type="transmembrane region" description="Helical" evidence="1">
    <location>
        <begin position="30"/>
        <end position="47"/>
    </location>
</feature>
<dbReference type="EMBL" id="FNHH01000007">
    <property type="protein sequence ID" value="SDM16178.1"/>
    <property type="molecule type" value="Genomic_DNA"/>
</dbReference>
<evidence type="ECO:0000313" key="2">
    <source>
        <dbReference type="EMBL" id="SDM16178.1"/>
    </source>
</evidence>
<gene>
    <name evidence="2" type="ORF">SAMN05421813_10718</name>
</gene>
<keyword evidence="1" id="KW-0812">Transmembrane</keyword>